<comment type="caution">
    <text evidence="1">The sequence shown here is derived from an EMBL/GenBank/DDBJ whole genome shotgun (WGS) entry which is preliminary data.</text>
</comment>
<sequence length="70" mass="7836">MAFGRRRRHLNLRDILEHSSAPVLAVIKIKELRRLINELGVALALDKPGVGHDFSHKGDVGLDAFDMHLV</sequence>
<dbReference type="AlphaFoldDB" id="A0A644ZD62"/>
<proteinExistence type="predicted"/>
<evidence type="ECO:0000313" key="1">
    <source>
        <dbReference type="EMBL" id="MPM38258.1"/>
    </source>
</evidence>
<name>A0A644ZD62_9ZZZZ</name>
<gene>
    <name evidence="1" type="ORF">SDC9_84887</name>
</gene>
<dbReference type="EMBL" id="VSSQ01008224">
    <property type="protein sequence ID" value="MPM38258.1"/>
    <property type="molecule type" value="Genomic_DNA"/>
</dbReference>
<organism evidence="1">
    <name type="scientific">bioreactor metagenome</name>
    <dbReference type="NCBI Taxonomy" id="1076179"/>
    <lineage>
        <taxon>unclassified sequences</taxon>
        <taxon>metagenomes</taxon>
        <taxon>ecological metagenomes</taxon>
    </lineage>
</organism>
<protein>
    <submittedName>
        <fullName evidence="1">Uncharacterized protein</fullName>
    </submittedName>
</protein>
<accession>A0A644ZD62</accession>
<reference evidence="1" key="1">
    <citation type="submission" date="2019-08" db="EMBL/GenBank/DDBJ databases">
        <authorList>
            <person name="Kucharzyk K."/>
            <person name="Murdoch R.W."/>
            <person name="Higgins S."/>
            <person name="Loffler F."/>
        </authorList>
    </citation>
    <scope>NUCLEOTIDE SEQUENCE</scope>
</reference>